<proteinExistence type="inferred from homology"/>
<dbReference type="HOGENOM" id="CLU_020520_0_0_9"/>
<dbReference type="FunFam" id="3.40.1190.20:FF:000003">
    <property type="entry name" value="Phosphomethylpyrimidine kinase ThiD"/>
    <property type="match status" value="1"/>
</dbReference>
<evidence type="ECO:0000256" key="11">
    <source>
        <dbReference type="ARBA" id="ARBA00042396"/>
    </source>
</evidence>
<dbReference type="EMBL" id="AP012167">
    <property type="protein sequence ID" value="BAN07845.1"/>
    <property type="molecule type" value="Genomic_DNA"/>
</dbReference>
<evidence type="ECO:0000256" key="9">
    <source>
        <dbReference type="ARBA" id="ARBA00042307"/>
    </source>
</evidence>
<dbReference type="GO" id="GO:0046872">
    <property type="term" value="F:metal ion binding"/>
    <property type="evidence" value="ECO:0007669"/>
    <property type="project" value="UniProtKB-KW"/>
</dbReference>
<evidence type="ECO:0000256" key="1">
    <source>
        <dbReference type="ARBA" id="ARBA00009879"/>
    </source>
</evidence>
<reference evidence="15 16" key="1">
    <citation type="journal article" date="2013" name="PLoS ONE">
        <title>Genomic Analysis by Deep Sequencing of the Probiotic Lactobacillus brevis KB290 Harboring Nine Plasmids Reveals Genomic Stability.</title>
        <authorList>
            <person name="Fukao M."/>
            <person name="Oshima K."/>
            <person name="Morita H."/>
            <person name="Toh H."/>
            <person name="Suda W."/>
            <person name="Kim S.W."/>
            <person name="Suzuki S."/>
            <person name="Yakabe T."/>
            <person name="Hattori M."/>
            <person name="Yajima N."/>
        </authorList>
    </citation>
    <scope>NUCLEOTIDE SEQUENCE [LARGE SCALE GENOMIC DNA]</scope>
    <source>
        <strain evidence="15 16">KB290</strain>
    </source>
</reference>
<evidence type="ECO:0000256" key="8">
    <source>
        <dbReference type="ARBA" id="ARBA00022842"/>
    </source>
</evidence>
<dbReference type="GO" id="GO:0009228">
    <property type="term" value="P:thiamine biosynthetic process"/>
    <property type="evidence" value="ECO:0007669"/>
    <property type="project" value="InterPro"/>
</dbReference>
<evidence type="ECO:0000313" key="15">
    <source>
        <dbReference type="EMBL" id="BAN07845.1"/>
    </source>
</evidence>
<dbReference type="Pfam" id="PF08543">
    <property type="entry name" value="Phos_pyr_kin"/>
    <property type="match status" value="1"/>
</dbReference>
<dbReference type="GO" id="GO:0008902">
    <property type="term" value="F:hydroxymethylpyrimidine kinase activity"/>
    <property type="evidence" value="ECO:0007669"/>
    <property type="project" value="TreeGrafter"/>
</dbReference>
<keyword evidence="4" id="KW-0479">Metal-binding</keyword>
<comment type="similarity">
    <text evidence="1">Belongs to the ThiD family.</text>
</comment>
<name>M5AHE1_LEVBR</name>
<evidence type="ECO:0000256" key="13">
    <source>
        <dbReference type="ARBA" id="ARBA00049293"/>
    </source>
</evidence>
<sequence>MAGFKTSQLVVVLESQLTDTGERGGDQMENVLTIAGSDSLAGGGIQADLKTFEELHTFGLSVLTSVVSVLPDELKAFQLPAEVMATQLTSVFDQVPIKAVKTGLLGNLTALTLAVKCLRSSQISVVVDPVMVFKEGPLQVTPEYLTALKETLLPLATITTPNLLEAQQLSGLTITNREQMVAAARQIQALGCPNVVIKGGSRLGGSVAPDCLLIGDDVTWLEAPIILNAASDGAGCTFSAAITAQLAKGQELLEAVTFAKKFVHAAITHGVAISHDYGSVWPGGWHQVVTK</sequence>
<dbReference type="Gene3D" id="3.40.1190.20">
    <property type="match status" value="1"/>
</dbReference>
<keyword evidence="6 15" id="KW-0418">Kinase</keyword>
<evidence type="ECO:0000256" key="2">
    <source>
        <dbReference type="ARBA" id="ARBA00012104"/>
    </source>
</evidence>
<evidence type="ECO:0000256" key="3">
    <source>
        <dbReference type="ARBA" id="ARBA00022679"/>
    </source>
</evidence>
<dbReference type="PATRIC" id="fig|1001583.3.peg.2194"/>
<keyword evidence="3" id="KW-0808">Transferase</keyword>
<evidence type="ECO:0000313" key="16">
    <source>
        <dbReference type="Proteomes" id="UP000012042"/>
    </source>
</evidence>
<protein>
    <recommendedName>
        <fullName evidence="2">pyridoxal kinase</fullName>
        <ecNumber evidence="2">2.7.1.35</ecNumber>
    </recommendedName>
    <alternativeName>
        <fullName evidence="10">PN/PL/PM kinase</fullName>
    </alternativeName>
    <alternativeName>
        <fullName evidence="11">Pyridoxal kinase</fullName>
    </alternativeName>
    <alternativeName>
        <fullName evidence="9">Pyridoxamine kinase</fullName>
    </alternativeName>
    <alternativeName>
        <fullName evidence="12">Vitamin B6 kinase</fullName>
    </alternativeName>
</protein>
<dbReference type="KEGG" id="lbk:LVISKB_2210"/>
<evidence type="ECO:0000256" key="12">
    <source>
        <dbReference type="ARBA" id="ARBA00042531"/>
    </source>
</evidence>
<keyword evidence="5" id="KW-0547">Nucleotide-binding</keyword>
<dbReference type="SUPFAM" id="SSF53613">
    <property type="entry name" value="Ribokinase-like"/>
    <property type="match status" value="1"/>
</dbReference>
<keyword evidence="8" id="KW-0460">Magnesium</keyword>
<organism evidence="15 16">
    <name type="scientific">Levilactobacillus brevis KB290</name>
    <dbReference type="NCBI Taxonomy" id="1001583"/>
    <lineage>
        <taxon>Bacteria</taxon>
        <taxon>Bacillati</taxon>
        <taxon>Bacillota</taxon>
        <taxon>Bacilli</taxon>
        <taxon>Lactobacillales</taxon>
        <taxon>Lactobacillaceae</taxon>
        <taxon>Levilactobacillus</taxon>
    </lineage>
</organism>
<dbReference type="GO" id="GO:0005524">
    <property type="term" value="F:ATP binding"/>
    <property type="evidence" value="ECO:0007669"/>
    <property type="project" value="UniProtKB-KW"/>
</dbReference>
<dbReference type="RefSeq" id="WP_015474481.1">
    <property type="nucleotide sequence ID" value="NC_020819.1"/>
</dbReference>
<dbReference type="InterPro" id="IPR004399">
    <property type="entry name" value="HMP/HMP-P_kinase_dom"/>
</dbReference>
<dbReference type="AlphaFoldDB" id="M5AHE1"/>
<dbReference type="InterPro" id="IPR013749">
    <property type="entry name" value="PM/HMP-P_kinase-1"/>
</dbReference>
<evidence type="ECO:0000259" key="14">
    <source>
        <dbReference type="Pfam" id="PF08543"/>
    </source>
</evidence>
<dbReference type="PANTHER" id="PTHR20858">
    <property type="entry name" value="PHOSPHOMETHYLPYRIMIDINE KINASE"/>
    <property type="match status" value="1"/>
</dbReference>
<dbReference type="PANTHER" id="PTHR20858:SF19">
    <property type="entry name" value="PYRIDOXINE KINASE"/>
    <property type="match status" value="1"/>
</dbReference>
<accession>M5AHE1</accession>
<feature type="domain" description="Pyridoxamine kinase/Phosphomethylpyrimidine kinase" evidence="14">
    <location>
        <begin position="38"/>
        <end position="280"/>
    </location>
</feature>
<evidence type="ECO:0000256" key="5">
    <source>
        <dbReference type="ARBA" id="ARBA00022741"/>
    </source>
</evidence>
<dbReference type="EC" id="2.7.1.35" evidence="2"/>
<evidence type="ECO:0000256" key="6">
    <source>
        <dbReference type="ARBA" id="ARBA00022777"/>
    </source>
</evidence>
<keyword evidence="7" id="KW-0067">ATP-binding</keyword>
<dbReference type="InterPro" id="IPR029056">
    <property type="entry name" value="Ribokinase-like"/>
</dbReference>
<dbReference type="GO" id="GO:0005829">
    <property type="term" value="C:cytosol"/>
    <property type="evidence" value="ECO:0007669"/>
    <property type="project" value="TreeGrafter"/>
</dbReference>
<evidence type="ECO:0000256" key="7">
    <source>
        <dbReference type="ARBA" id="ARBA00022840"/>
    </source>
</evidence>
<evidence type="ECO:0000256" key="10">
    <source>
        <dbReference type="ARBA" id="ARBA00042348"/>
    </source>
</evidence>
<dbReference type="GO" id="GO:0008972">
    <property type="term" value="F:phosphomethylpyrimidine kinase activity"/>
    <property type="evidence" value="ECO:0007669"/>
    <property type="project" value="InterPro"/>
</dbReference>
<dbReference type="Proteomes" id="UP000012042">
    <property type="component" value="Chromosome"/>
</dbReference>
<comment type="catalytic activity">
    <reaction evidence="13">
        <text>pyridoxal + ATP = pyridoxal 5'-phosphate + ADP + H(+)</text>
        <dbReference type="Rhea" id="RHEA:10224"/>
        <dbReference type="ChEBI" id="CHEBI:15378"/>
        <dbReference type="ChEBI" id="CHEBI:17310"/>
        <dbReference type="ChEBI" id="CHEBI:30616"/>
        <dbReference type="ChEBI" id="CHEBI:456216"/>
        <dbReference type="ChEBI" id="CHEBI:597326"/>
        <dbReference type="EC" id="2.7.1.35"/>
    </reaction>
</comment>
<dbReference type="NCBIfam" id="TIGR00097">
    <property type="entry name" value="HMP-P_kinase"/>
    <property type="match status" value="1"/>
</dbReference>
<gene>
    <name evidence="15" type="ORF">LVISKB_2210</name>
</gene>
<dbReference type="CDD" id="cd01169">
    <property type="entry name" value="HMPP_kinase"/>
    <property type="match status" value="1"/>
</dbReference>
<dbReference type="GO" id="GO:0008478">
    <property type="term" value="F:pyridoxal kinase activity"/>
    <property type="evidence" value="ECO:0007669"/>
    <property type="project" value="UniProtKB-EC"/>
</dbReference>
<evidence type="ECO:0000256" key="4">
    <source>
        <dbReference type="ARBA" id="ARBA00022723"/>
    </source>
</evidence>